<comment type="caution">
    <text evidence="2">The sequence shown here is derived from an EMBL/GenBank/DDBJ whole genome shotgun (WGS) entry which is preliminary data.</text>
</comment>
<feature type="compositionally biased region" description="Low complexity" evidence="1">
    <location>
        <begin position="48"/>
        <end position="65"/>
    </location>
</feature>
<feature type="region of interest" description="Disordered" evidence="1">
    <location>
        <begin position="48"/>
        <end position="78"/>
    </location>
</feature>
<feature type="compositionally biased region" description="Basic and acidic residues" evidence="1">
    <location>
        <begin position="68"/>
        <end position="78"/>
    </location>
</feature>
<organism evidence="2 3">
    <name type="scientific">Sciurus carolinensis</name>
    <name type="common">Eastern gray squirrel</name>
    <dbReference type="NCBI Taxonomy" id="30640"/>
    <lineage>
        <taxon>Eukaryota</taxon>
        <taxon>Metazoa</taxon>
        <taxon>Chordata</taxon>
        <taxon>Craniata</taxon>
        <taxon>Vertebrata</taxon>
        <taxon>Euteleostomi</taxon>
        <taxon>Mammalia</taxon>
        <taxon>Eutheria</taxon>
        <taxon>Euarchontoglires</taxon>
        <taxon>Glires</taxon>
        <taxon>Rodentia</taxon>
        <taxon>Sciuromorpha</taxon>
        <taxon>Sciuridae</taxon>
        <taxon>Sciurinae</taxon>
        <taxon>Sciurini</taxon>
        <taxon>Sciurus</taxon>
    </lineage>
</organism>
<evidence type="ECO:0000313" key="2">
    <source>
        <dbReference type="EMBL" id="MBZ3888589.1"/>
    </source>
</evidence>
<reference evidence="2" key="1">
    <citation type="submission" date="2020-03" db="EMBL/GenBank/DDBJ databases">
        <title>Studies in the Genomics of Life Span.</title>
        <authorList>
            <person name="Glass D."/>
        </authorList>
    </citation>
    <scope>NUCLEOTIDE SEQUENCE</scope>
    <source>
        <strain evidence="2">SUZIE</strain>
        <tissue evidence="2">Muscle</tissue>
    </source>
</reference>
<dbReference type="AlphaFoldDB" id="A0AA41NDY2"/>
<dbReference type="EMBL" id="JAATJV010423957">
    <property type="protein sequence ID" value="MBZ3888589.1"/>
    <property type="molecule type" value="Genomic_DNA"/>
</dbReference>
<gene>
    <name evidence="2" type="ORF">SUZIE_198710</name>
</gene>
<sequence>MDAAEVEFLAKELVIIIPNFSLDKIYLMGEWGGAGVIQPQLVSASAEVVGGEPEAEAEGSAAAPGVDGLRKAGEDEGS</sequence>
<dbReference type="Proteomes" id="UP001166674">
    <property type="component" value="Unassembled WGS sequence"/>
</dbReference>
<keyword evidence="3" id="KW-1185">Reference proteome</keyword>
<accession>A0AA41NDY2</accession>
<name>A0AA41NDY2_SCICA</name>
<evidence type="ECO:0000256" key="1">
    <source>
        <dbReference type="SAM" id="MobiDB-lite"/>
    </source>
</evidence>
<proteinExistence type="predicted"/>
<protein>
    <submittedName>
        <fullName evidence="2">DNA replication complex GINS protein PSF2</fullName>
    </submittedName>
</protein>
<evidence type="ECO:0000313" key="3">
    <source>
        <dbReference type="Proteomes" id="UP001166674"/>
    </source>
</evidence>